<organism evidence="1">
    <name type="scientific">marine sediment metagenome</name>
    <dbReference type="NCBI Taxonomy" id="412755"/>
    <lineage>
        <taxon>unclassified sequences</taxon>
        <taxon>metagenomes</taxon>
        <taxon>ecological metagenomes</taxon>
    </lineage>
</organism>
<feature type="non-terminal residue" evidence="1">
    <location>
        <position position="61"/>
    </location>
</feature>
<dbReference type="AlphaFoldDB" id="X0VGS0"/>
<gene>
    <name evidence="1" type="ORF">S01H1_37342</name>
</gene>
<name>X0VGS0_9ZZZZ</name>
<accession>X0VGS0</accession>
<reference evidence="1" key="1">
    <citation type="journal article" date="2014" name="Front. Microbiol.">
        <title>High frequency of phylogenetically diverse reductive dehalogenase-homologous genes in deep subseafloor sedimentary metagenomes.</title>
        <authorList>
            <person name="Kawai M."/>
            <person name="Futagami T."/>
            <person name="Toyoda A."/>
            <person name="Takaki Y."/>
            <person name="Nishi S."/>
            <person name="Hori S."/>
            <person name="Arai W."/>
            <person name="Tsubouchi T."/>
            <person name="Morono Y."/>
            <person name="Uchiyama I."/>
            <person name="Ito T."/>
            <person name="Fujiyama A."/>
            <person name="Inagaki F."/>
            <person name="Takami H."/>
        </authorList>
    </citation>
    <scope>NUCLEOTIDE SEQUENCE</scope>
    <source>
        <strain evidence="1">Expedition CK06-06</strain>
    </source>
</reference>
<evidence type="ECO:0008006" key="2">
    <source>
        <dbReference type="Google" id="ProtNLM"/>
    </source>
</evidence>
<proteinExistence type="predicted"/>
<evidence type="ECO:0000313" key="1">
    <source>
        <dbReference type="EMBL" id="GAG11673.1"/>
    </source>
</evidence>
<sequence>MSLRTPEKVRKLQEALHAKAKESPDFRFYALYDKVYRADVLEFAYRRCRQKGGAPGVDGER</sequence>
<comment type="caution">
    <text evidence="1">The sequence shown here is derived from an EMBL/GenBank/DDBJ whole genome shotgun (WGS) entry which is preliminary data.</text>
</comment>
<protein>
    <recommendedName>
        <fullName evidence="2">Group II intron reverse transcriptase/maturase</fullName>
    </recommendedName>
</protein>
<dbReference type="EMBL" id="BARS01023452">
    <property type="protein sequence ID" value="GAG11673.1"/>
    <property type="molecule type" value="Genomic_DNA"/>
</dbReference>